<dbReference type="InterPro" id="IPR013078">
    <property type="entry name" value="His_Pase_superF_clade-1"/>
</dbReference>
<dbReference type="Gene3D" id="3.40.50.1240">
    <property type="entry name" value="Phosphoglycerate mutase-like"/>
    <property type="match status" value="1"/>
</dbReference>
<dbReference type="Proteomes" id="UP000066014">
    <property type="component" value="Chromosome"/>
</dbReference>
<dbReference type="KEGG" id="cbab:SMCB_0334"/>
<dbReference type="HOGENOM" id="CLU_033323_8_3_4"/>
<reference evidence="2 3" key="1">
    <citation type="journal article" date="2014" name="Nat. Commun.">
        <title>Physiological and genomic features of highly alkaliphilic hydrogen-utilizing Betaproteobacteria from a continental serpentinizing site.</title>
        <authorList>
            <person name="Suzuki S."/>
            <person name="Kuenen J.G."/>
            <person name="Schipper K."/>
            <person name="van der Velde S."/>
            <person name="Ishii S."/>
            <person name="Wu A."/>
            <person name="Sorokin D.Y."/>
            <person name="Tenney A."/>
            <person name="Meng X.Y."/>
            <person name="Morrill P.L."/>
            <person name="Kamagata Y."/>
            <person name="Muyzer G."/>
            <person name="Nealson K.H."/>
        </authorList>
    </citation>
    <scope>NUCLEOTIDE SEQUENCE [LARGE SCALE GENOMIC DNA]</scope>
    <source>
        <strain evidence="2 3">B1</strain>
    </source>
</reference>
<evidence type="ECO:0000313" key="2">
    <source>
        <dbReference type="EMBL" id="BAO82562.1"/>
    </source>
</evidence>
<organism evidence="2 3">
    <name type="scientific">Serpentinimonas maccroryi</name>
    <dbReference type="NCBI Taxonomy" id="1458426"/>
    <lineage>
        <taxon>Bacteria</taxon>
        <taxon>Pseudomonadati</taxon>
        <taxon>Pseudomonadota</taxon>
        <taxon>Betaproteobacteria</taxon>
        <taxon>Burkholderiales</taxon>
        <taxon>Comamonadaceae</taxon>
        <taxon>Serpentinimonas</taxon>
    </lineage>
</organism>
<sequence>MNRGALSAGAGQPGQLWLVRHARPVRPDGSPVCGCCYGRLDWPADPLANQRLAQHLADWLPRAATVRSSSRQRTRALAQALLALRPDLQCAGSDARLDELDFGGWEGQRWDAIGEPAVSAWVRDFADHAPGGGETVRQLLARVGAAWRAWQAAAEYNTVWLGHAGTLQAVQWLTQRAPLSTGANCPITSSPSSTSSQICPEPQAQSWPRSSVSFGGWRVFPRTYPR</sequence>
<evidence type="ECO:0000256" key="1">
    <source>
        <dbReference type="SAM" id="MobiDB-lite"/>
    </source>
</evidence>
<dbReference type="InterPro" id="IPR029033">
    <property type="entry name" value="His_PPase_superfam"/>
</dbReference>
<evidence type="ECO:0000313" key="3">
    <source>
        <dbReference type="Proteomes" id="UP000066014"/>
    </source>
</evidence>
<keyword evidence="3" id="KW-1185">Reference proteome</keyword>
<gene>
    <name evidence="2" type="ORF">SMCB_0334</name>
</gene>
<accession>A0A060NLB5</accession>
<dbReference type="RefSeq" id="WP_082027165.1">
    <property type="nucleotide sequence ID" value="NZ_AP014569.1"/>
</dbReference>
<dbReference type="SUPFAM" id="SSF53254">
    <property type="entry name" value="Phosphoglycerate mutase-like"/>
    <property type="match status" value="1"/>
</dbReference>
<protein>
    <submittedName>
        <fullName evidence="2">Fructose-2,6-bisphosphatase</fullName>
    </submittedName>
</protein>
<proteinExistence type="predicted"/>
<dbReference type="OrthoDB" id="5296884at2"/>
<dbReference type="Pfam" id="PF00300">
    <property type="entry name" value="His_Phos_1"/>
    <property type="match status" value="1"/>
</dbReference>
<dbReference type="EMBL" id="AP014569">
    <property type="protein sequence ID" value="BAO82562.1"/>
    <property type="molecule type" value="Genomic_DNA"/>
</dbReference>
<dbReference type="AlphaFoldDB" id="A0A060NLB5"/>
<name>A0A060NLB5_9BURK</name>
<dbReference type="STRING" id="1458426.SMCB_0334"/>
<feature type="region of interest" description="Disordered" evidence="1">
    <location>
        <begin position="184"/>
        <end position="208"/>
    </location>
</feature>